<comment type="function">
    <text evidence="5">Responsible for synthesis of pseudouridine from uracil-2605 in 23S ribosomal RNA.</text>
</comment>
<evidence type="ECO:0000256" key="6">
    <source>
        <dbReference type="PROSITE-ProRule" id="PRU00182"/>
    </source>
</evidence>
<feature type="domain" description="RNA-binding S4" evidence="9">
    <location>
        <begin position="14"/>
        <end position="74"/>
    </location>
</feature>
<comment type="similarity">
    <text evidence="1 7">Belongs to the pseudouridine synthase RsuA family.</text>
</comment>
<dbReference type="SUPFAM" id="SSF55120">
    <property type="entry name" value="Pseudouridine synthase"/>
    <property type="match status" value="1"/>
</dbReference>
<dbReference type="InterPro" id="IPR002942">
    <property type="entry name" value="S4_RNA-bd"/>
</dbReference>
<dbReference type="InterPro" id="IPR050343">
    <property type="entry name" value="RsuA_PseudoU_synthase"/>
</dbReference>
<dbReference type="PROSITE" id="PS01149">
    <property type="entry name" value="PSI_RSU"/>
    <property type="match status" value="1"/>
</dbReference>
<organism evidence="10 11">
    <name type="scientific">Sessilibacter corallicola</name>
    <dbReference type="NCBI Taxonomy" id="2904075"/>
    <lineage>
        <taxon>Bacteria</taxon>
        <taxon>Pseudomonadati</taxon>
        <taxon>Pseudomonadota</taxon>
        <taxon>Gammaproteobacteria</taxon>
        <taxon>Cellvibrionales</taxon>
        <taxon>Cellvibrionaceae</taxon>
        <taxon>Sessilibacter</taxon>
    </lineage>
</organism>
<dbReference type="NCBIfam" id="NF007976">
    <property type="entry name" value="PRK10700.1"/>
    <property type="match status" value="1"/>
</dbReference>
<dbReference type="InterPro" id="IPR006145">
    <property type="entry name" value="PsdUridine_synth_RsuA/RluA"/>
</dbReference>
<evidence type="ECO:0000256" key="2">
    <source>
        <dbReference type="ARBA" id="ARBA00022884"/>
    </source>
</evidence>
<evidence type="ECO:0000259" key="9">
    <source>
        <dbReference type="SMART" id="SM00363"/>
    </source>
</evidence>
<dbReference type="Gene3D" id="3.30.70.580">
    <property type="entry name" value="Pseudouridine synthase I, catalytic domain, N-terminal subdomain"/>
    <property type="match status" value="1"/>
</dbReference>
<dbReference type="Pfam" id="PF01479">
    <property type="entry name" value="S4"/>
    <property type="match status" value="1"/>
</dbReference>
<accession>A0ABQ0A7Z6</accession>
<dbReference type="SUPFAM" id="SSF55174">
    <property type="entry name" value="Alpha-L RNA-binding motif"/>
    <property type="match status" value="1"/>
</dbReference>
<evidence type="ECO:0000256" key="3">
    <source>
        <dbReference type="ARBA" id="ARBA00023235"/>
    </source>
</evidence>
<evidence type="ECO:0000256" key="5">
    <source>
        <dbReference type="ARBA" id="ARBA00037383"/>
    </source>
</evidence>
<reference evidence="10 11" key="1">
    <citation type="submission" date="2024-04" db="EMBL/GenBank/DDBJ databases">
        <title>Draft genome sequence of Sessilibacter corallicola NBRC 116591.</title>
        <authorList>
            <person name="Miyakawa T."/>
            <person name="Kusuya Y."/>
            <person name="Miura T."/>
        </authorList>
    </citation>
    <scope>NUCLEOTIDE SEQUENCE [LARGE SCALE GENOMIC DNA]</scope>
    <source>
        <strain evidence="10 11">KU-00831-HH</strain>
    </source>
</reference>
<evidence type="ECO:0000256" key="4">
    <source>
        <dbReference type="ARBA" id="ARBA00036944"/>
    </source>
</evidence>
<evidence type="ECO:0000256" key="7">
    <source>
        <dbReference type="RuleBase" id="RU003887"/>
    </source>
</evidence>
<dbReference type="InterPro" id="IPR020094">
    <property type="entry name" value="TruA/RsuA/RluB/E/F_N"/>
</dbReference>
<feature type="compositionally biased region" description="Basic and acidic residues" evidence="8">
    <location>
        <begin position="263"/>
        <end position="272"/>
    </location>
</feature>
<dbReference type="Gene3D" id="3.10.290.10">
    <property type="entry name" value="RNA-binding S4 domain"/>
    <property type="match status" value="1"/>
</dbReference>
<keyword evidence="2 6" id="KW-0694">RNA-binding</keyword>
<dbReference type="EMBL" id="BAABWN010000004">
    <property type="protein sequence ID" value="GAA6167773.1"/>
    <property type="molecule type" value="Genomic_DNA"/>
</dbReference>
<dbReference type="PANTHER" id="PTHR47683:SF3">
    <property type="entry name" value="RIBOSOMAL LARGE SUBUNIT PSEUDOURIDINE SYNTHASE B"/>
    <property type="match status" value="1"/>
</dbReference>
<feature type="compositionally biased region" description="Basic residues" evidence="8">
    <location>
        <begin position="273"/>
        <end position="284"/>
    </location>
</feature>
<evidence type="ECO:0000313" key="10">
    <source>
        <dbReference type="EMBL" id="GAA6167773.1"/>
    </source>
</evidence>
<dbReference type="SMART" id="SM00363">
    <property type="entry name" value="S4"/>
    <property type="match status" value="1"/>
</dbReference>
<sequence length="284" mass="32361">MIDNSSAHSMVEGEKIQKVLARAGFGSRREMERAITDGLVTVNGQPATLGDRVSEDDKLQFKGKRVAVTSEKETLRVLLYNKPEGEICSRSDPEGRRTVYDRLPKLQGGRWISVGRLDFNTSGLLLFTNNGELANKLMHPSSVIDREYLVRIQGNVDDDMKERLRTGVLLDDGTAKFTDIVDGAGEGRNRWFYCVVMEGRNREVRRLWESQGVKVSRLKRVRYGNIFIPSHVRVGQWIELLPKEVGDLCLTAGIKPPKKRPLHVKEKQAYDRHQKKLRSKGQRY</sequence>
<dbReference type="Gene3D" id="3.30.70.1560">
    <property type="entry name" value="Alpha-L RNA-binding motif"/>
    <property type="match status" value="1"/>
</dbReference>
<comment type="caution">
    <text evidence="10">The sequence shown here is derived from an EMBL/GenBank/DDBJ whole genome shotgun (WGS) entry which is preliminary data.</text>
</comment>
<keyword evidence="11" id="KW-1185">Reference proteome</keyword>
<keyword evidence="3 7" id="KW-0413">Isomerase</keyword>
<gene>
    <name evidence="10" type="ORF">NBRC116591_15830</name>
</gene>
<protein>
    <recommendedName>
        <fullName evidence="7">Pseudouridine synthase</fullName>
        <ecNumber evidence="7">5.4.99.-</ecNumber>
    </recommendedName>
</protein>
<dbReference type="NCBIfam" id="TIGR00093">
    <property type="entry name" value="pseudouridine synthase"/>
    <property type="match status" value="1"/>
</dbReference>
<dbReference type="Pfam" id="PF00849">
    <property type="entry name" value="PseudoU_synth_2"/>
    <property type="match status" value="1"/>
</dbReference>
<dbReference type="InterPro" id="IPR036986">
    <property type="entry name" value="S4_RNA-bd_sf"/>
</dbReference>
<dbReference type="InterPro" id="IPR042092">
    <property type="entry name" value="PsdUridine_s_RsuA/RluB/E/F_cat"/>
</dbReference>
<dbReference type="CDD" id="cd02556">
    <property type="entry name" value="PseudoU_synth_RluB"/>
    <property type="match status" value="1"/>
</dbReference>
<dbReference type="PROSITE" id="PS50889">
    <property type="entry name" value="S4"/>
    <property type="match status" value="1"/>
</dbReference>
<dbReference type="InterPro" id="IPR020103">
    <property type="entry name" value="PsdUridine_synth_cat_dom_sf"/>
</dbReference>
<proteinExistence type="inferred from homology"/>
<comment type="catalytic activity">
    <reaction evidence="4">
        <text>uridine(2605) in 23S rRNA = pseudouridine(2605) in 23S rRNA</text>
        <dbReference type="Rhea" id="RHEA:42520"/>
        <dbReference type="Rhea" id="RHEA-COMP:10095"/>
        <dbReference type="Rhea" id="RHEA-COMP:10096"/>
        <dbReference type="ChEBI" id="CHEBI:65314"/>
        <dbReference type="ChEBI" id="CHEBI:65315"/>
        <dbReference type="EC" id="5.4.99.22"/>
    </reaction>
</comment>
<evidence type="ECO:0000256" key="1">
    <source>
        <dbReference type="ARBA" id="ARBA00008348"/>
    </source>
</evidence>
<dbReference type="EC" id="5.4.99.-" evidence="7"/>
<dbReference type="InterPro" id="IPR018496">
    <property type="entry name" value="PsdUridine_synth_RsuA/RluB_CS"/>
</dbReference>
<dbReference type="Proteomes" id="UP001465153">
    <property type="component" value="Unassembled WGS sequence"/>
</dbReference>
<feature type="region of interest" description="Disordered" evidence="8">
    <location>
        <begin position="260"/>
        <end position="284"/>
    </location>
</feature>
<dbReference type="PANTHER" id="PTHR47683">
    <property type="entry name" value="PSEUDOURIDINE SYNTHASE FAMILY PROTEIN-RELATED"/>
    <property type="match status" value="1"/>
</dbReference>
<dbReference type="RefSeq" id="WP_353302413.1">
    <property type="nucleotide sequence ID" value="NZ_BAABWN010000004.1"/>
</dbReference>
<evidence type="ECO:0000313" key="11">
    <source>
        <dbReference type="Proteomes" id="UP001465153"/>
    </source>
</evidence>
<name>A0ABQ0A7Z6_9GAMM</name>
<dbReference type="CDD" id="cd00165">
    <property type="entry name" value="S4"/>
    <property type="match status" value="1"/>
</dbReference>
<evidence type="ECO:0000256" key="8">
    <source>
        <dbReference type="SAM" id="MobiDB-lite"/>
    </source>
</evidence>
<dbReference type="InterPro" id="IPR000748">
    <property type="entry name" value="PsdUridine_synth_RsuA/RluB/E/F"/>
</dbReference>